<keyword evidence="1" id="KW-1133">Transmembrane helix</keyword>
<dbReference type="AlphaFoldDB" id="A0A3S0GX31"/>
<name>A0A3S0GX31_9BURK</name>
<evidence type="ECO:0000256" key="1">
    <source>
        <dbReference type="SAM" id="Phobius"/>
    </source>
</evidence>
<accession>A0A3S0GX31</accession>
<organism evidence="2 3">
    <name type="scientific">Variovorax gossypii</name>
    <dbReference type="NCBI Taxonomy" id="1679495"/>
    <lineage>
        <taxon>Bacteria</taxon>
        <taxon>Pseudomonadati</taxon>
        <taxon>Pseudomonadota</taxon>
        <taxon>Betaproteobacteria</taxon>
        <taxon>Burkholderiales</taxon>
        <taxon>Comamonadaceae</taxon>
        <taxon>Variovorax</taxon>
    </lineage>
</organism>
<sequence>MQVDGLAIALRPRPMAEAADLGAQLVRSHARSVWRTFLPVYIVTVLLALSTVEIAGWLPSLLIFWLKPWLDRSLLFVHSRAVFGQETRWSDLWANRRTVWGGQLLRTLLWRRFSPWRSFTQAIDQLEGQRGSARRKRRTQLLRGRRGAATGMQLVFANVEMALDICLLSLLFWFAPEGGTRDLFGWLTQSDAWLQSLLTAGAYALVVGVLEPFYVAAGFAMYLNRRVELEAWDIEQEFRRGFR</sequence>
<protein>
    <recommendedName>
        <fullName evidence="4">DUF4129 domain-containing protein</fullName>
    </recommendedName>
</protein>
<evidence type="ECO:0008006" key="4">
    <source>
        <dbReference type="Google" id="ProtNLM"/>
    </source>
</evidence>
<reference evidence="2 3" key="1">
    <citation type="submission" date="2018-12" db="EMBL/GenBank/DDBJ databases">
        <title>The genome of Variovorax gossypii DSM 100435.</title>
        <authorList>
            <person name="Gao J."/>
            <person name="Sun J."/>
        </authorList>
    </citation>
    <scope>NUCLEOTIDE SEQUENCE [LARGE SCALE GENOMIC DNA]</scope>
    <source>
        <strain evidence="2 3">DSM 100435</strain>
    </source>
</reference>
<feature type="transmembrane region" description="Helical" evidence="1">
    <location>
        <begin position="40"/>
        <end position="66"/>
    </location>
</feature>
<keyword evidence="3" id="KW-1185">Reference proteome</keyword>
<dbReference type="RefSeq" id="WP_126473555.1">
    <property type="nucleotide sequence ID" value="NZ_RXOE01000011.1"/>
</dbReference>
<evidence type="ECO:0000313" key="2">
    <source>
        <dbReference type="EMBL" id="RTQ30831.1"/>
    </source>
</evidence>
<feature type="transmembrane region" description="Helical" evidence="1">
    <location>
        <begin position="154"/>
        <end position="174"/>
    </location>
</feature>
<gene>
    <name evidence="2" type="ORF">EJP69_27750</name>
</gene>
<dbReference type="OrthoDB" id="183980at2"/>
<dbReference type="EMBL" id="RXOE01000011">
    <property type="protein sequence ID" value="RTQ30831.1"/>
    <property type="molecule type" value="Genomic_DNA"/>
</dbReference>
<comment type="caution">
    <text evidence="2">The sequence shown here is derived from an EMBL/GenBank/DDBJ whole genome shotgun (WGS) entry which is preliminary data.</text>
</comment>
<feature type="transmembrane region" description="Helical" evidence="1">
    <location>
        <begin position="194"/>
        <end position="216"/>
    </location>
</feature>
<keyword evidence="1" id="KW-0812">Transmembrane</keyword>
<evidence type="ECO:0000313" key="3">
    <source>
        <dbReference type="Proteomes" id="UP000267418"/>
    </source>
</evidence>
<dbReference type="Proteomes" id="UP000267418">
    <property type="component" value="Unassembled WGS sequence"/>
</dbReference>
<proteinExistence type="predicted"/>
<keyword evidence="1" id="KW-0472">Membrane</keyword>